<feature type="transmembrane region" description="Helical" evidence="8">
    <location>
        <begin position="44"/>
        <end position="62"/>
    </location>
</feature>
<feature type="transmembrane region" description="Helical" evidence="8">
    <location>
        <begin position="217"/>
        <end position="239"/>
    </location>
</feature>
<dbReference type="EMBL" id="CP000922">
    <property type="protein sequence ID" value="ACJ32731.1"/>
    <property type="molecule type" value="Genomic_DNA"/>
</dbReference>
<dbReference type="GO" id="GO:0005886">
    <property type="term" value="C:plasma membrane"/>
    <property type="evidence" value="ECO:0007669"/>
    <property type="project" value="UniProtKB-SubCell"/>
</dbReference>
<comment type="similarity">
    <text evidence="2 8">Belongs to the lactate permease family.</text>
</comment>
<dbReference type="NCBIfam" id="TIGR00795">
    <property type="entry name" value="lctP"/>
    <property type="match status" value="1"/>
</dbReference>
<keyword evidence="6 8" id="KW-1133">Transmembrane helix</keyword>
<dbReference type="HOGENOM" id="CLU_021628_4_1_9"/>
<name>B7GII4_ANOFW</name>
<feature type="transmembrane region" description="Helical" evidence="8">
    <location>
        <begin position="408"/>
        <end position="430"/>
    </location>
</feature>
<dbReference type="Pfam" id="PF02652">
    <property type="entry name" value="Lactate_perm"/>
    <property type="match status" value="1"/>
</dbReference>
<protein>
    <recommendedName>
        <fullName evidence="8">L-lactate permease</fullName>
    </recommendedName>
</protein>
<dbReference type="AlphaFoldDB" id="B7GII4"/>
<feature type="transmembrane region" description="Helical" evidence="8">
    <location>
        <begin position="536"/>
        <end position="561"/>
    </location>
</feature>
<feature type="transmembrane region" description="Helical" evidence="8">
    <location>
        <begin position="327"/>
        <end position="345"/>
    </location>
</feature>
<evidence type="ECO:0000256" key="4">
    <source>
        <dbReference type="ARBA" id="ARBA00022475"/>
    </source>
</evidence>
<keyword evidence="4 8" id="KW-1003">Cell membrane</keyword>
<dbReference type="Proteomes" id="UP000000742">
    <property type="component" value="Chromosome"/>
</dbReference>
<dbReference type="InterPro" id="IPR003804">
    <property type="entry name" value="Lactate_perm"/>
</dbReference>
<evidence type="ECO:0000256" key="8">
    <source>
        <dbReference type="RuleBase" id="RU365092"/>
    </source>
</evidence>
<feature type="transmembrane region" description="Helical" evidence="8">
    <location>
        <begin position="117"/>
        <end position="136"/>
    </location>
</feature>
<dbReference type="STRING" id="491915.Aflv_0347"/>
<evidence type="ECO:0000256" key="6">
    <source>
        <dbReference type="ARBA" id="ARBA00022989"/>
    </source>
</evidence>
<dbReference type="PANTHER" id="PTHR30003">
    <property type="entry name" value="L-LACTATE PERMEASE"/>
    <property type="match status" value="1"/>
</dbReference>
<dbReference type="PANTHER" id="PTHR30003:SF0">
    <property type="entry name" value="GLYCOLATE PERMEASE GLCA-RELATED"/>
    <property type="match status" value="1"/>
</dbReference>
<evidence type="ECO:0000256" key="3">
    <source>
        <dbReference type="ARBA" id="ARBA00022448"/>
    </source>
</evidence>
<feature type="transmembrane region" description="Helical" evidence="8">
    <location>
        <begin position="17"/>
        <end position="37"/>
    </location>
</feature>
<proteinExistence type="inferred from homology"/>
<dbReference type="KEGG" id="afl:Aflv_0347"/>
<evidence type="ECO:0000256" key="7">
    <source>
        <dbReference type="ARBA" id="ARBA00023136"/>
    </source>
</evidence>
<feature type="transmembrane region" description="Helical" evidence="8">
    <location>
        <begin position="376"/>
        <end position="396"/>
    </location>
</feature>
<feature type="transmembrane region" description="Helical" evidence="8">
    <location>
        <begin position="507"/>
        <end position="530"/>
    </location>
</feature>
<sequence>MSYVIILQQGKGNNMSFLQVVTASTPVLAVFLFLVLLRLPAAKAMPISFVITVVLSLFVWKMPGIQVAAATIEGIIVAISILWIIFGAILLLNTLTKSGAMDAIRSGFLGITRDRRVQVIIIAWLFGAFIEGAAGFGTPAAIGAPLLVALGFPPLAAVVVALVADSSPVSFGAVGTPIIVGVDQGLREGNSVAERVQQVIGTADLSPFLQTLAKQAVSFDIIIGTFIPLILVLILTRFFGENRSWKEGLEIWKFALFAGLSFTVPAFLVASFLGPEFPSMIGGLIGLAIVVPAAKKGFLLPKEPWDFKKTDAHQHVTNVQKSDMPLLLAWMPYIFVAIILVLTRLQNLPLKTWLRSVKIQFNNILGTNISTSIEPLYLPGTIFLVVIFITIFMHKMRREDVLATMKESAYTLIGSAIALGTAVPMVRIFINSGINDAGLASMPIELASMVAGAVGAAWPLVAPLIGALGSFISGSATFSNMMFSLFQFSVADQIQVPHHIVIAGQMLGANAGNMVCVLNVVAAASVVGLAGKEGTIIRMTLIPMLYYVLMTGIFSLILIYVF</sequence>
<feature type="transmembrane region" description="Helical" evidence="8">
    <location>
        <begin position="277"/>
        <end position="294"/>
    </location>
</feature>
<evidence type="ECO:0000256" key="2">
    <source>
        <dbReference type="ARBA" id="ARBA00010100"/>
    </source>
</evidence>
<keyword evidence="5 8" id="KW-0812">Transmembrane</keyword>
<dbReference type="GO" id="GO:0015295">
    <property type="term" value="F:solute:proton symporter activity"/>
    <property type="evidence" value="ECO:0007669"/>
    <property type="project" value="TreeGrafter"/>
</dbReference>
<evidence type="ECO:0000256" key="5">
    <source>
        <dbReference type="ARBA" id="ARBA00022692"/>
    </source>
</evidence>
<comment type="function">
    <text evidence="8">Uptake of L-lactate across the membrane. Can also transport D-lactate and glycolate.</text>
</comment>
<keyword evidence="7 8" id="KW-0472">Membrane</keyword>
<keyword evidence="3 8" id="KW-0813">Transport</keyword>
<accession>B7GII4</accession>
<reference evidence="9 10" key="1">
    <citation type="journal article" date="2008" name="Genome Biol.">
        <title>Encapsulated in silica: genome, proteome and physiology of the thermophilic bacterium Anoxybacillus flavithermus WK1.</title>
        <authorList>
            <person name="Saw J.H."/>
            <person name="Mountain B.W."/>
            <person name="Feng L."/>
            <person name="Omelchenko M.V."/>
            <person name="Hou S."/>
            <person name="Saito J.A."/>
            <person name="Stott M.B."/>
            <person name="Li D."/>
            <person name="Zhao G."/>
            <person name="Wu J."/>
            <person name="Galperin M.Y."/>
            <person name="Koonin E.V."/>
            <person name="Makarova K.S."/>
            <person name="Wolf Y.I."/>
            <person name="Rigden D.J."/>
            <person name="Dunfield P.F."/>
            <person name="Wang L."/>
            <person name="Alam M."/>
        </authorList>
    </citation>
    <scope>NUCLEOTIDE SEQUENCE [LARGE SCALE GENOMIC DNA]</scope>
    <source>
        <strain evidence="10">DSM 21510 / WK1</strain>
    </source>
</reference>
<comment type="subcellular location">
    <subcellularLocation>
        <location evidence="1 8">Cell membrane</location>
        <topology evidence="1 8">Multi-pass membrane protein</topology>
    </subcellularLocation>
</comment>
<evidence type="ECO:0000256" key="1">
    <source>
        <dbReference type="ARBA" id="ARBA00004651"/>
    </source>
</evidence>
<organism evidence="9 10">
    <name type="scientific">Anoxybacillus flavithermus (strain DSM 21510 / WK1)</name>
    <dbReference type="NCBI Taxonomy" id="491915"/>
    <lineage>
        <taxon>Bacteria</taxon>
        <taxon>Bacillati</taxon>
        <taxon>Bacillota</taxon>
        <taxon>Bacilli</taxon>
        <taxon>Bacillales</taxon>
        <taxon>Anoxybacillaceae</taxon>
        <taxon>Anoxybacillus</taxon>
    </lineage>
</organism>
<evidence type="ECO:0000313" key="9">
    <source>
        <dbReference type="EMBL" id="ACJ32731.1"/>
    </source>
</evidence>
<gene>
    <name evidence="9" type="ordered locus">Aflv_0347</name>
</gene>
<feature type="transmembrane region" description="Helical" evidence="8">
    <location>
        <begin position="251"/>
        <end position="270"/>
    </location>
</feature>
<dbReference type="GO" id="GO:0015129">
    <property type="term" value="F:lactate transmembrane transporter activity"/>
    <property type="evidence" value="ECO:0007669"/>
    <property type="project" value="UniProtKB-UniRule"/>
</dbReference>
<evidence type="ECO:0000313" key="10">
    <source>
        <dbReference type="Proteomes" id="UP000000742"/>
    </source>
</evidence>
<feature type="transmembrane region" description="Helical" evidence="8">
    <location>
        <begin position="74"/>
        <end position="96"/>
    </location>
</feature>
<dbReference type="eggNOG" id="COG1620">
    <property type="taxonomic scope" value="Bacteria"/>
</dbReference>